<dbReference type="Pfam" id="PF02515">
    <property type="entry name" value="CoA_transf_3"/>
    <property type="match status" value="2"/>
</dbReference>
<dbReference type="AlphaFoldDB" id="A0A6F8YUM2"/>
<evidence type="ECO:0008006" key="3">
    <source>
        <dbReference type="Google" id="ProtNLM"/>
    </source>
</evidence>
<dbReference type="KEGG" id="psuu:Psuf_071070"/>
<name>A0A6F8YUM2_9ACTN</name>
<protein>
    <recommendedName>
        <fullName evidence="3">CoA transferase</fullName>
    </recommendedName>
</protein>
<sequence length="807" mass="86086">MGSGALRGLRVLDFGQYLPGPMLAMLLADNGADVIHVDPPGGPRWRSPANAALYRNKRSVRLDLKTAAGLAKARALAVTADVVVENFRPGVMARLGLDPEELRAAAPRLVWCSLPGFPRDDPRAGVPGWEGVVASATGLYARAHGEVDGEPCFSALPVAANFAAFMAAHRVAGALLTRARTGAGELIEVSLYEAAFQAVGSYAEVPVSRKTDSPVYARLHKLLRTARAADGTHVYFDTPLRGLQRFLDRFLSGYQLLDLDDAAMSRMVERIVELVATKPGAEWERIGQEEIEGAFGLCQSAAAWLADDHALSSETVLRVDDAELGPTTQPGYGVLLSRSRPRVRWGRGRHDREGTAIGWEAEGFSLPAPGAGALPLAGIRVLDCATLLAGPTTTRVLAQYGAEVIKVDKAGLATGDIEPLSDDPSAFHGHRTVSAGKRMVFLDLKHELGRAVLAELLRTVDVVHHNFTTGAARRLGVATEQVRALNPSAICSRMSLHSTGGRRAEYRGHEPLAQMVTGMGVRAGGSGEPRMLGVVVNDHAAGHLNAFGIMLALLERHRTGGGQEVNASLSRTATLHQLPFMVGFEGREWDEPSGPDAPGWHALDRLYRAADGWFYLAAGPATRRALGEIPGLDGVDSVDDTALAAWLRTRFRQWPVGKAVDALLAAGFGAHRYVSMVELAGEPSVLSRGLLTVMDHPGLGKGLGIGHPVFGPGPAFLAARRPGMDTLDVLAEYGFADRIVELLEARAVALGENPVVNTSTLPGYWTSGRIVSYTSAERLAPIVDLITASQARPAHTPRAIEPPRSRA</sequence>
<dbReference type="PANTHER" id="PTHR48228">
    <property type="entry name" value="SUCCINYL-COA--D-CITRAMALATE COA-TRANSFERASE"/>
    <property type="match status" value="1"/>
</dbReference>
<dbReference type="GO" id="GO:0003824">
    <property type="term" value="F:catalytic activity"/>
    <property type="evidence" value="ECO:0007669"/>
    <property type="project" value="InterPro"/>
</dbReference>
<dbReference type="InterPro" id="IPR044855">
    <property type="entry name" value="CoA-Trfase_III_dom3_sf"/>
</dbReference>
<dbReference type="InterPro" id="IPR050509">
    <property type="entry name" value="CoA-transferase_III"/>
</dbReference>
<keyword evidence="2" id="KW-1185">Reference proteome</keyword>
<evidence type="ECO:0000313" key="1">
    <source>
        <dbReference type="EMBL" id="BCB89794.1"/>
    </source>
</evidence>
<dbReference type="InterPro" id="IPR003673">
    <property type="entry name" value="CoA-Trfase_fam_III"/>
</dbReference>
<organism evidence="1 2">
    <name type="scientific">Phytohabitans suffuscus</name>
    <dbReference type="NCBI Taxonomy" id="624315"/>
    <lineage>
        <taxon>Bacteria</taxon>
        <taxon>Bacillati</taxon>
        <taxon>Actinomycetota</taxon>
        <taxon>Actinomycetes</taxon>
        <taxon>Micromonosporales</taxon>
        <taxon>Micromonosporaceae</taxon>
    </lineage>
</organism>
<proteinExistence type="predicted"/>
<dbReference type="Gene3D" id="3.30.1540.10">
    <property type="entry name" value="formyl-coa transferase, domain 3"/>
    <property type="match status" value="1"/>
</dbReference>
<gene>
    <name evidence="1" type="ORF">Psuf_071070</name>
</gene>
<dbReference type="EMBL" id="AP022871">
    <property type="protein sequence ID" value="BCB89794.1"/>
    <property type="molecule type" value="Genomic_DNA"/>
</dbReference>
<dbReference type="Gene3D" id="3.40.50.10540">
    <property type="entry name" value="Crotonobetainyl-coa:carnitine coa-transferase, domain 1"/>
    <property type="match status" value="2"/>
</dbReference>
<dbReference type="RefSeq" id="WP_173161810.1">
    <property type="nucleotide sequence ID" value="NZ_AP022871.1"/>
</dbReference>
<reference evidence="1 2" key="2">
    <citation type="submission" date="2020-03" db="EMBL/GenBank/DDBJ databases">
        <authorList>
            <person name="Ichikawa N."/>
            <person name="Kimura A."/>
            <person name="Kitahashi Y."/>
            <person name="Uohara A."/>
        </authorList>
    </citation>
    <scope>NUCLEOTIDE SEQUENCE [LARGE SCALE GENOMIC DNA]</scope>
    <source>
        <strain evidence="1 2">NBRC 105367</strain>
    </source>
</reference>
<dbReference type="SUPFAM" id="SSF89796">
    <property type="entry name" value="CoA-transferase family III (CaiB/BaiF)"/>
    <property type="match status" value="2"/>
</dbReference>
<evidence type="ECO:0000313" key="2">
    <source>
        <dbReference type="Proteomes" id="UP000503011"/>
    </source>
</evidence>
<reference evidence="1 2" key="1">
    <citation type="submission" date="2020-03" db="EMBL/GenBank/DDBJ databases">
        <title>Whole genome shotgun sequence of Phytohabitans suffuscus NBRC 105367.</title>
        <authorList>
            <person name="Komaki H."/>
            <person name="Tamura T."/>
        </authorList>
    </citation>
    <scope>NUCLEOTIDE SEQUENCE [LARGE SCALE GENOMIC DNA]</scope>
    <source>
        <strain evidence="1 2">NBRC 105367</strain>
    </source>
</reference>
<dbReference type="PANTHER" id="PTHR48228:SF4">
    <property type="entry name" value="BLR3030 PROTEIN"/>
    <property type="match status" value="1"/>
</dbReference>
<dbReference type="Proteomes" id="UP000503011">
    <property type="component" value="Chromosome"/>
</dbReference>
<accession>A0A6F8YUM2</accession>
<dbReference type="InterPro" id="IPR023606">
    <property type="entry name" value="CoA-Trfase_III_dom_1_sf"/>
</dbReference>